<dbReference type="Gene3D" id="3.40.50.300">
    <property type="entry name" value="P-loop containing nucleotide triphosphate hydrolases"/>
    <property type="match status" value="1"/>
</dbReference>
<dbReference type="PANTHER" id="PTHR41287:SF1">
    <property type="entry name" value="PROTEIN YMFN"/>
    <property type="match status" value="1"/>
</dbReference>
<feature type="domain" description="Terminase large subunit-like ATPase" evidence="1">
    <location>
        <begin position="64"/>
        <end position="233"/>
    </location>
</feature>
<dbReference type="InterPro" id="IPR046462">
    <property type="entry name" value="TerL_nuclease"/>
</dbReference>
<feature type="domain" description="Terminase large subunit-like endonuclease" evidence="2">
    <location>
        <begin position="241"/>
        <end position="359"/>
    </location>
</feature>
<dbReference type="InterPro" id="IPR046461">
    <property type="entry name" value="TerL_ATPase"/>
</dbReference>
<feature type="domain" description="Terminase large subunit-like endonuclease" evidence="2">
    <location>
        <begin position="368"/>
        <end position="485"/>
    </location>
</feature>
<dbReference type="Pfam" id="PF03354">
    <property type="entry name" value="TerL_ATPase"/>
    <property type="match status" value="1"/>
</dbReference>
<proteinExistence type="predicted"/>
<dbReference type="EMBL" id="LR798417">
    <property type="protein sequence ID" value="CAB5229800.1"/>
    <property type="molecule type" value="Genomic_DNA"/>
</dbReference>
<dbReference type="InterPro" id="IPR027417">
    <property type="entry name" value="P-loop_NTPase"/>
</dbReference>
<name>A0A6J7XF77_9CAUD</name>
<reference evidence="4" key="1">
    <citation type="submission" date="2020-05" db="EMBL/GenBank/DDBJ databases">
        <authorList>
            <person name="Chiriac C."/>
            <person name="Salcher M."/>
            <person name="Ghai R."/>
            <person name="Kavagutti S V."/>
        </authorList>
    </citation>
    <scope>NUCLEOTIDE SEQUENCE</scope>
</reference>
<organism evidence="4">
    <name type="scientific">uncultured Caudovirales phage</name>
    <dbReference type="NCBI Taxonomy" id="2100421"/>
    <lineage>
        <taxon>Viruses</taxon>
        <taxon>Duplodnaviria</taxon>
        <taxon>Heunggongvirae</taxon>
        <taxon>Uroviricota</taxon>
        <taxon>Caudoviricetes</taxon>
        <taxon>Peduoviridae</taxon>
        <taxon>Maltschvirus</taxon>
        <taxon>Maltschvirus maltsch</taxon>
    </lineage>
</organism>
<evidence type="ECO:0000259" key="1">
    <source>
        <dbReference type="Pfam" id="PF03354"/>
    </source>
</evidence>
<dbReference type="GO" id="GO:0004519">
    <property type="term" value="F:endonuclease activity"/>
    <property type="evidence" value="ECO:0007669"/>
    <property type="project" value="InterPro"/>
</dbReference>
<dbReference type="EMBL" id="LR797342">
    <property type="protein sequence ID" value="CAB4204250.1"/>
    <property type="molecule type" value="Genomic_DNA"/>
</dbReference>
<gene>
    <name evidence="3" type="ORF">UFOVP1389_39</name>
    <name evidence="4" type="ORF">UFOVP1566_21</name>
</gene>
<evidence type="ECO:0000313" key="4">
    <source>
        <dbReference type="EMBL" id="CAB5229800.1"/>
    </source>
</evidence>
<dbReference type="InterPro" id="IPR005021">
    <property type="entry name" value="Terminase_largesu-like"/>
</dbReference>
<evidence type="ECO:0000313" key="3">
    <source>
        <dbReference type="EMBL" id="CAB4204250.1"/>
    </source>
</evidence>
<protein>
    <submittedName>
        <fullName evidence="4">COG4626 Phage terminase-like protein, large subunit</fullName>
    </submittedName>
</protein>
<dbReference type="PANTHER" id="PTHR41287">
    <property type="match status" value="1"/>
</dbReference>
<evidence type="ECO:0000259" key="2">
    <source>
        <dbReference type="Pfam" id="PF20441"/>
    </source>
</evidence>
<sequence>MSSQTLEGASKRSAMLPTDRWRPTYYTPRQHTLTDGDEIIRFAADHFVVLKGFRAGDPLLFTTWQKWLMRSLFERTEQGRLRYRRALIGLPRKQGKSLMLSAVGVYGLIAGEPGAENYVVAGDRQQARIIFNEAKQQVLGSRLLSTECKVYRDVIEMPRFGSILRVLSSEFKGQAGLNPSLVLFDELWNQRTPDLYDQLTLGSGARLEPLVVSITTAGYDLDTVAGRLYQYGKQCASGEIDDPTFGFWWWEAPADCDLNDRKAWRVANPNLAERLLDPEDMQTAVRQTDEAAFRRWRLNQWVRAQESWLPAGAWEACTSDQPLRADLPVWVGIDMALKHDSIAVVIAQPQDKGVVVRAQIWQPRDEGVDVAQVEHYLHQLQAQYRVVEFVYDPAYFQRSAEHLADSGLNMVEFPQSSARMIPACGHAYSLIINHTVLHDGAPTFTDQVLSAAQRQTDQGWRLSKGKSKRKIDACIALIMALDRATSRQTPTSSPSIMSVWQ</sequence>
<accession>A0A6J7XF77</accession>
<dbReference type="Pfam" id="PF20441">
    <property type="entry name" value="TerL_nuclease"/>
    <property type="match status" value="2"/>
</dbReference>
<dbReference type="Gene3D" id="3.30.420.240">
    <property type="match status" value="1"/>
</dbReference>